<reference evidence="8" key="2">
    <citation type="journal article" date="2023" name="Plants (Basel)">
        <title>Annotation of the Turnera subulata (Passifloraceae) Draft Genome Reveals the S-Locus Evolved after the Divergence of Turneroideae from Passifloroideae in a Stepwise Manner.</title>
        <authorList>
            <person name="Henning P.M."/>
            <person name="Roalson E.H."/>
            <person name="Mir W."/>
            <person name="McCubbin A.G."/>
            <person name="Shore J.S."/>
        </authorList>
    </citation>
    <scope>NUCLEOTIDE SEQUENCE</scope>
    <source>
        <strain evidence="8">F60SS</strain>
    </source>
</reference>
<comment type="function">
    <text evidence="6">Subunit of the V1 complex of vacuolar(H+)-ATPase (V-ATPase), a multisubunit enzyme composed of a peripheral complex (V1) that hydrolyzes ATP and a membrane integral complex (V0) that translocates protons. V-ATPase is responsible for acidifying and maintaining the pH of intracellular compartments and in some cell types, is targeted to the plasma membrane, where it is responsible for acidifying the extracellular environment.</text>
</comment>
<dbReference type="PANTHER" id="PTHR12713">
    <property type="entry name" value="VACUOLAR ATP SYNTHASE SUBUNIT G"/>
    <property type="match status" value="1"/>
</dbReference>
<comment type="function">
    <text evidence="1">Catalytic subunit of the peripheral V1 complex of vacuolar ATPase (V-ATPase). V-ATPase is responsible for acidifying a variety of intracellular compartments in eukaryotic cells.</text>
</comment>
<organism evidence="8 9">
    <name type="scientific">Turnera subulata</name>
    <dbReference type="NCBI Taxonomy" id="218843"/>
    <lineage>
        <taxon>Eukaryota</taxon>
        <taxon>Viridiplantae</taxon>
        <taxon>Streptophyta</taxon>
        <taxon>Embryophyta</taxon>
        <taxon>Tracheophyta</taxon>
        <taxon>Spermatophyta</taxon>
        <taxon>Magnoliopsida</taxon>
        <taxon>eudicotyledons</taxon>
        <taxon>Gunneridae</taxon>
        <taxon>Pentapetalae</taxon>
        <taxon>rosids</taxon>
        <taxon>fabids</taxon>
        <taxon>Malpighiales</taxon>
        <taxon>Passifloraceae</taxon>
        <taxon>Turnera</taxon>
    </lineage>
</organism>
<evidence type="ECO:0000313" key="9">
    <source>
        <dbReference type="Proteomes" id="UP001141552"/>
    </source>
</evidence>
<reference evidence="8" key="1">
    <citation type="submission" date="2022-02" db="EMBL/GenBank/DDBJ databases">
        <authorList>
            <person name="Henning P.M."/>
            <person name="McCubbin A.G."/>
            <person name="Shore J.S."/>
        </authorList>
    </citation>
    <scope>NUCLEOTIDE SEQUENCE</scope>
    <source>
        <strain evidence="8">F60SS</strain>
        <tissue evidence="8">Leaves</tissue>
    </source>
</reference>
<dbReference type="GO" id="GO:0046961">
    <property type="term" value="F:proton-transporting ATPase activity, rotational mechanism"/>
    <property type="evidence" value="ECO:0007669"/>
    <property type="project" value="InterPro"/>
</dbReference>
<accession>A0A9Q0JI75</accession>
<protein>
    <recommendedName>
        <fullName evidence="6">V-type proton ATPase subunit G</fullName>
    </recommendedName>
</protein>
<gene>
    <name evidence="8" type="ORF">Tsubulata_037973</name>
</gene>
<comment type="caution">
    <text evidence="8">The sequence shown here is derived from an EMBL/GenBank/DDBJ whole genome shotgun (WGS) entry which is preliminary data.</text>
</comment>
<keyword evidence="5 6" id="KW-0406">Ion transport</keyword>
<sequence>MDSMRGQGGIQMLLSAEQEAQQTVSAARNLKMARLKQAKDEAEKEAALYRSNLDAEYKSKLSENSGNSGSTVKRLEEETEAKIETLKQSASKVQSTVVDMLINYVTSVKY</sequence>
<dbReference type="InterPro" id="IPR005124">
    <property type="entry name" value="V-ATPase_G"/>
</dbReference>
<evidence type="ECO:0000256" key="2">
    <source>
        <dbReference type="ARBA" id="ARBA00010066"/>
    </source>
</evidence>
<dbReference type="PANTHER" id="PTHR12713:SF27">
    <property type="entry name" value="V-TYPE PROTON ATPASE SUBUNIT G3"/>
    <property type="match status" value="1"/>
</dbReference>
<dbReference type="GO" id="GO:0000221">
    <property type="term" value="C:vacuolar proton-transporting V-type ATPase, V1 domain"/>
    <property type="evidence" value="ECO:0007669"/>
    <property type="project" value="TreeGrafter"/>
</dbReference>
<keyword evidence="9" id="KW-1185">Reference proteome</keyword>
<name>A0A9Q0JI75_9ROSI</name>
<evidence type="ECO:0000256" key="4">
    <source>
        <dbReference type="ARBA" id="ARBA00022781"/>
    </source>
</evidence>
<dbReference type="GO" id="GO:0016887">
    <property type="term" value="F:ATP hydrolysis activity"/>
    <property type="evidence" value="ECO:0007669"/>
    <property type="project" value="TreeGrafter"/>
</dbReference>
<evidence type="ECO:0000256" key="5">
    <source>
        <dbReference type="ARBA" id="ARBA00023065"/>
    </source>
</evidence>
<evidence type="ECO:0000256" key="7">
    <source>
        <dbReference type="SAM" id="Coils"/>
    </source>
</evidence>
<comment type="similarity">
    <text evidence="2 6">Belongs to the V-ATPase G subunit family.</text>
</comment>
<dbReference type="FunFam" id="1.20.5.2950:FF:000001">
    <property type="entry name" value="V-type proton ATPase subunit G"/>
    <property type="match status" value="1"/>
</dbReference>
<dbReference type="Proteomes" id="UP001141552">
    <property type="component" value="Unassembled WGS sequence"/>
</dbReference>
<dbReference type="Gene3D" id="1.20.5.2950">
    <property type="match status" value="1"/>
</dbReference>
<dbReference type="EMBL" id="JAKUCV010002602">
    <property type="protein sequence ID" value="KAJ4842057.1"/>
    <property type="molecule type" value="Genomic_DNA"/>
</dbReference>
<keyword evidence="4 6" id="KW-0375">Hydrogen ion transport</keyword>
<feature type="coiled-coil region" evidence="7">
    <location>
        <begin position="25"/>
        <end position="52"/>
    </location>
</feature>
<evidence type="ECO:0000256" key="1">
    <source>
        <dbReference type="ARBA" id="ARBA00003847"/>
    </source>
</evidence>
<dbReference type="NCBIfam" id="TIGR01147">
    <property type="entry name" value="V_ATP_synt_G"/>
    <property type="match status" value="1"/>
</dbReference>
<keyword evidence="3 6" id="KW-0813">Transport</keyword>
<dbReference type="AlphaFoldDB" id="A0A9Q0JI75"/>
<dbReference type="OrthoDB" id="250802at2759"/>
<keyword evidence="7" id="KW-0175">Coiled coil</keyword>
<proteinExistence type="inferred from homology"/>
<evidence type="ECO:0000256" key="3">
    <source>
        <dbReference type="ARBA" id="ARBA00022448"/>
    </source>
</evidence>
<comment type="subunit">
    <text evidence="6">V-ATPase is a heteromultimeric enzyme made up of two complexes: the ATP-hydrolytic V1 complex and the proton translocation V0 complex.</text>
</comment>
<evidence type="ECO:0000313" key="8">
    <source>
        <dbReference type="EMBL" id="KAJ4842057.1"/>
    </source>
</evidence>
<dbReference type="Pfam" id="PF03179">
    <property type="entry name" value="V-ATPase_G"/>
    <property type="match status" value="1"/>
</dbReference>
<evidence type="ECO:0000256" key="6">
    <source>
        <dbReference type="RuleBase" id="RU364019"/>
    </source>
</evidence>